<feature type="compositionally biased region" description="Low complexity" evidence="1">
    <location>
        <begin position="354"/>
        <end position="371"/>
    </location>
</feature>
<protein>
    <submittedName>
        <fullName evidence="2">Uncharacterized protein</fullName>
    </submittedName>
</protein>
<accession>A0AAD2CKK5</accession>
<sequence>MANKMKESGITVEENSISSSSDEDNCDDASSYQSGLEEDDEEDEDDTQSACSISIASSSSESYSQPSDDHEEDGDDDNDNDEESAADGEDDEDEEEHDDSSSSSSSSSEDWNYKFFPNDNCRIRFNAEIEVYDTLSRNDYTLQEKLACFLSPKDKKAQSHRQNKSIAKLEWWMEETPESRNGSNRSKSLYYYVREDNGKGEPKFIARGLHQMTDSGYDRMNDMKNLCVEAVLHEQDAQWRDWHRRCIEQEQEAEEENERPLLLWDWDRISETSIDASRGAIIEAIKIAKRDRQLAEKAYLQLGKSEKQQQQQSTTTNKTNNKENIKENIEERTKATKTVRSQVLQDAGTKKPNTSPRSATPTTITTTLTSSVAPSDILVTTLNDEHDDSGHHDDTDTNTNNNDEHEDEDEDDRLEVVSVDSTLTGDRSLLTLVDDRSIVTPPTDDEETMDAISALKRRLSWQEQQHPCKAAHEAANATAAAFHHDAATTTTILLDGGKRRASAPPLRRH</sequence>
<evidence type="ECO:0000256" key="1">
    <source>
        <dbReference type="SAM" id="MobiDB-lite"/>
    </source>
</evidence>
<feature type="compositionally biased region" description="Acidic residues" evidence="1">
    <location>
        <begin position="36"/>
        <end position="47"/>
    </location>
</feature>
<keyword evidence="3" id="KW-1185">Reference proteome</keyword>
<reference evidence="2" key="1">
    <citation type="submission" date="2023-08" db="EMBL/GenBank/DDBJ databases">
        <authorList>
            <person name="Audoor S."/>
            <person name="Bilcke G."/>
        </authorList>
    </citation>
    <scope>NUCLEOTIDE SEQUENCE</scope>
</reference>
<feature type="compositionally biased region" description="Low complexity" evidence="1">
    <location>
        <begin position="308"/>
        <end position="319"/>
    </location>
</feature>
<evidence type="ECO:0000313" key="2">
    <source>
        <dbReference type="EMBL" id="CAJ1932742.1"/>
    </source>
</evidence>
<dbReference type="AlphaFoldDB" id="A0AAD2CKK5"/>
<dbReference type="Proteomes" id="UP001295423">
    <property type="component" value="Unassembled WGS sequence"/>
</dbReference>
<proteinExistence type="predicted"/>
<feature type="region of interest" description="Disordered" evidence="1">
    <location>
        <begin position="1"/>
        <end position="110"/>
    </location>
</feature>
<gene>
    <name evidence="2" type="ORF">CYCCA115_LOCUS2989</name>
</gene>
<comment type="caution">
    <text evidence="2">The sequence shown here is derived from an EMBL/GenBank/DDBJ whole genome shotgun (WGS) entry which is preliminary data.</text>
</comment>
<evidence type="ECO:0000313" key="3">
    <source>
        <dbReference type="Proteomes" id="UP001295423"/>
    </source>
</evidence>
<feature type="compositionally biased region" description="Low complexity" evidence="1">
    <location>
        <begin position="48"/>
        <end position="66"/>
    </location>
</feature>
<feature type="compositionally biased region" description="Acidic residues" evidence="1">
    <location>
        <begin position="69"/>
        <end position="98"/>
    </location>
</feature>
<feature type="region of interest" description="Disordered" evidence="1">
    <location>
        <begin position="303"/>
        <end position="412"/>
    </location>
</feature>
<feature type="compositionally biased region" description="Low complexity" evidence="1">
    <location>
        <begin position="101"/>
        <end position="110"/>
    </location>
</feature>
<feature type="compositionally biased region" description="Basic and acidic residues" evidence="1">
    <location>
        <begin position="320"/>
        <end position="334"/>
    </location>
</feature>
<organism evidence="2 3">
    <name type="scientific">Cylindrotheca closterium</name>
    <dbReference type="NCBI Taxonomy" id="2856"/>
    <lineage>
        <taxon>Eukaryota</taxon>
        <taxon>Sar</taxon>
        <taxon>Stramenopiles</taxon>
        <taxon>Ochrophyta</taxon>
        <taxon>Bacillariophyta</taxon>
        <taxon>Bacillariophyceae</taxon>
        <taxon>Bacillariophycidae</taxon>
        <taxon>Bacillariales</taxon>
        <taxon>Bacillariaceae</taxon>
        <taxon>Cylindrotheca</taxon>
    </lineage>
</organism>
<name>A0AAD2CKK5_9STRA</name>
<dbReference type="EMBL" id="CAKOGP040000224">
    <property type="protein sequence ID" value="CAJ1932742.1"/>
    <property type="molecule type" value="Genomic_DNA"/>
</dbReference>